<dbReference type="PANTHER" id="PTHR43737">
    <property type="entry name" value="BLL7424 PROTEIN"/>
    <property type="match status" value="1"/>
</dbReference>
<dbReference type="PATRIC" id="fig|1328313.3.peg.2422"/>
<dbReference type="STRING" id="1328313.DS2_11848"/>
<dbReference type="OrthoDB" id="9779968at2"/>
<dbReference type="EMBL" id="ARZY01000021">
    <property type="protein sequence ID" value="EWH09660.1"/>
    <property type="molecule type" value="Genomic_DNA"/>
</dbReference>
<sequence>MKRRDFLQGVGAGFVLLSASKASLAATNSATNKKKIVWVMLRGALDSLHTIVPTFDKHLVEHRANLVKPIADKLQPMDNGFAMHPALVNMHAWYKQKQMFPVVAVASPYRERSHFSAQDLLESGLTEIDHESGWLARAIQQKSANGLAVAHTVPLSMRGIDSVSTWYPSNLPDAEDDLYNRLMQLHEKDDKFVANIQQGLNLREQANNMMQQKKRKAAFKQLARNCGELMASTQADCAMLEMGGWDTHNNQVGRLDRQLKELDQGLGELKNALADDWQNTVVIIATEFGRTVRINGTNGTDHGTGSALLVTGGAVKVGKVLGQWPGLAPENLYQNRDLQPTTDSRSWFAGLLHQHWGLNAAQLDKVFPGVVPVTERLV</sequence>
<feature type="chain" id="PRO_5004898572" description="DUF1501 domain-containing protein" evidence="1">
    <location>
        <begin position="26"/>
        <end position="378"/>
    </location>
</feature>
<dbReference type="PANTHER" id="PTHR43737:SF1">
    <property type="entry name" value="DUF1501 DOMAIN-CONTAINING PROTEIN"/>
    <property type="match status" value="1"/>
</dbReference>
<comment type="caution">
    <text evidence="2">The sequence shown here is derived from an EMBL/GenBank/DDBJ whole genome shotgun (WGS) entry which is preliminary data.</text>
</comment>
<reference evidence="2 3" key="1">
    <citation type="journal article" date="2014" name="Genome Announc.">
        <title>Draft Genome Sequence of the Agar-Degrading Bacterium Catenovulum sp. Strain DS-2, Isolated from Intestines of Haliotis diversicolor.</title>
        <authorList>
            <person name="Shan D."/>
            <person name="Li X."/>
            <person name="Gu Z."/>
            <person name="Wei G."/>
            <person name="Gao Z."/>
            <person name="Shao Z."/>
        </authorList>
    </citation>
    <scope>NUCLEOTIDE SEQUENCE [LARGE SCALE GENOMIC DNA]</scope>
    <source>
        <strain evidence="2 3">DS-2</strain>
    </source>
</reference>
<keyword evidence="3" id="KW-1185">Reference proteome</keyword>
<dbReference type="AlphaFoldDB" id="W7QWM0"/>
<keyword evidence="1" id="KW-0732">Signal</keyword>
<proteinExistence type="predicted"/>
<dbReference type="Pfam" id="PF07394">
    <property type="entry name" value="DUF1501"/>
    <property type="match status" value="1"/>
</dbReference>
<dbReference type="InterPro" id="IPR010869">
    <property type="entry name" value="DUF1501"/>
</dbReference>
<dbReference type="eggNOG" id="COG4102">
    <property type="taxonomic scope" value="Bacteria"/>
</dbReference>
<feature type="signal peptide" evidence="1">
    <location>
        <begin position="1"/>
        <end position="25"/>
    </location>
</feature>
<dbReference type="RefSeq" id="WP_035015012.1">
    <property type="nucleotide sequence ID" value="NZ_ARZY01000021.1"/>
</dbReference>
<dbReference type="Proteomes" id="UP000019276">
    <property type="component" value="Unassembled WGS sequence"/>
</dbReference>
<protein>
    <recommendedName>
        <fullName evidence="4">DUF1501 domain-containing protein</fullName>
    </recommendedName>
</protein>
<accession>W7QWM0</accession>
<dbReference type="SUPFAM" id="SSF53649">
    <property type="entry name" value="Alkaline phosphatase-like"/>
    <property type="match status" value="1"/>
</dbReference>
<name>W7QWM0_9ALTE</name>
<evidence type="ECO:0000313" key="3">
    <source>
        <dbReference type="Proteomes" id="UP000019276"/>
    </source>
</evidence>
<evidence type="ECO:0000313" key="2">
    <source>
        <dbReference type="EMBL" id="EWH09660.1"/>
    </source>
</evidence>
<organism evidence="2 3">
    <name type="scientific">Catenovulum agarivorans DS-2</name>
    <dbReference type="NCBI Taxonomy" id="1328313"/>
    <lineage>
        <taxon>Bacteria</taxon>
        <taxon>Pseudomonadati</taxon>
        <taxon>Pseudomonadota</taxon>
        <taxon>Gammaproteobacteria</taxon>
        <taxon>Alteromonadales</taxon>
        <taxon>Alteromonadaceae</taxon>
        <taxon>Catenovulum</taxon>
    </lineage>
</organism>
<evidence type="ECO:0008006" key="4">
    <source>
        <dbReference type="Google" id="ProtNLM"/>
    </source>
</evidence>
<dbReference type="InterPro" id="IPR017850">
    <property type="entry name" value="Alkaline_phosphatase_core_sf"/>
</dbReference>
<dbReference type="Gene3D" id="3.40.720.10">
    <property type="entry name" value="Alkaline Phosphatase, subunit A"/>
    <property type="match status" value="1"/>
</dbReference>
<gene>
    <name evidence="2" type="ORF">DS2_11848</name>
</gene>
<evidence type="ECO:0000256" key="1">
    <source>
        <dbReference type="SAM" id="SignalP"/>
    </source>
</evidence>